<organism evidence="2">
    <name type="scientific">Magnetospirillum gryphiswaldense</name>
    <dbReference type="NCBI Taxonomy" id="55518"/>
    <lineage>
        <taxon>Bacteria</taxon>
        <taxon>Pseudomonadati</taxon>
        <taxon>Pseudomonadota</taxon>
        <taxon>Alphaproteobacteria</taxon>
        <taxon>Rhodospirillales</taxon>
        <taxon>Rhodospirillaceae</taxon>
        <taxon>Magnetospirillum</taxon>
    </lineage>
</organism>
<dbReference type="RefSeq" id="WP_024080499.1">
    <property type="nucleotide sequence ID" value="NZ_CP027527.1"/>
</dbReference>
<keyword evidence="1" id="KW-0732">Signal</keyword>
<accession>A4U2Q8</accession>
<sequence>MRACILVCLLGLAAAPALAADHTPAGERLLLAPPTGWQPVQLSRTDKMVVTRLYPPGQDEKSWTEILTVQIYPKSGQTARQFADSIVQYTRDACEAAGPSAVNEKPVNGYPMASVSVTCSKGKASGQGGFVLVTAIQGKDALYAVQRQWRGAPFGPRDTPAFPPDMLRQWSAFIHNVSLCDTRDSRHPCP</sequence>
<feature type="chain" id="PRO_5002672934" evidence="1">
    <location>
        <begin position="20"/>
        <end position="190"/>
    </location>
</feature>
<gene>
    <name evidence="2" type="ORF">MGR_1876</name>
</gene>
<feature type="signal peptide" evidence="1">
    <location>
        <begin position="1"/>
        <end position="19"/>
    </location>
</feature>
<dbReference type="AlphaFoldDB" id="A4U2Q8"/>
<dbReference type="EMBL" id="CU459003">
    <property type="protein sequence ID" value="CAM77165.1"/>
    <property type="molecule type" value="Genomic_DNA"/>
</dbReference>
<proteinExistence type="predicted"/>
<reference evidence="2" key="1">
    <citation type="journal article" date="2007" name="J. Bacteriol.">
        <title>Comparative genome analysis of four magnetotactic bacteria reveals a complex set of group-specific genes implicated in magnetosome biomineralization and function.</title>
        <authorList>
            <person name="Richter M."/>
            <person name="Kube M."/>
            <person name="Bazylinski D.A."/>
            <person name="Lombardot T."/>
            <person name="Gloeckner F.O."/>
            <person name="Reinhardt R."/>
            <person name="Schueler D."/>
        </authorList>
    </citation>
    <scope>NUCLEOTIDE SEQUENCE</scope>
    <source>
        <strain evidence="2">MSR-1</strain>
    </source>
</reference>
<name>A4U2Q8_9PROT</name>
<protein>
    <submittedName>
        <fullName evidence="2">Uncharacterized protein</fullName>
    </submittedName>
</protein>
<evidence type="ECO:0000313" key="2">
    <source>
        <dbReference type="EMBL" id="CAM77165.1"/>
    </source>
</evidence>
<evidence type="ECO:0000256" key="1">
    <source>
        <dbReference type="SAM" id="SignalP"/>
    </source>
</evidence>